<evidence type="ECO:0000313" key="3">
    <source>
        <dbReference type="Proteomes" id="UP001564626"/>
    </source>
</evidence>
<proteinExistence type="predicted"/>
<keyword evidence="1" id="KW-0472">Membrane</keyword>
<dbReference type="RefSeq" id="WP_345362456.1">
    <property type="nucleotide sequence ID" value="NZ_BAABII010000006.1"/>
</dbReference>
<dbReference type="EMBL" id="JBGEHV010000066">
    <property type="protein sequence ID" value="MEY8042823.1"/>
    <property type="molecule type" value="Genomic_DNA"/>
</dbReference>
<accession>A0ABV4CNZ5</accession>
<comment type="caution">
    <text evidence="2">The sequence shown here is derived from an EMBL/GenBank/DDBJ whole genome shotgun (WGS) entry which is preliminary data.</text>
</comment>
<evidence type="ECO:0000313" key="2">
    <source>
        <dbReference type="EMBL" id="MEY8042823.1"/>
    </source>
</evidence>
<gene>
    <name evidence="2" type="ORF">AB8O55_25740</name>
</gene>
<sequence length="79" mass="8716">MVRRVLGYPDTWLVVVKSAVAATLSWWIAAAVLRGTRQAARKEGLDSPDQWPTFRALTTDAHRLVDDLTGARGELAQLV</sequence>
<keyword evidence="3" id="KW-1185">Reference proteome</keyword>
<feature type="transmembrane region" description="Helical" evidence="1">
    <location>
        <begin position="12"/>
        <end position="33"/>
    </location>
</feature>
<keyword evidence="1" id="KW-0812">Transmembrane</keyword>
<organism evidence="2 3">
    <name type="scientific">Saccharopolyspora cebuensis</name>
    <dbReference type="NCBI Taxonomy" id="418759"/>
    <lineage>
        <taxon>Bacteria</taxon>
        <taxon>Bacillati</taxon>
        <taxon>Actinomycetota</taxon>
        <taxon>Actinomycetes</taxon>
        <taxon>Pseudonocardiales</taxon>
        <taxon>Pseudonocardiaceae</taxon>
        <taxon>Saccharopolyspora</taxon>
    </lineage>
</organism>
<reference evidence="2 3" key="1">
    <citation type="submission" date="2024-08" db="EMBL/GenBank/DDBJ databases">
        <title>Genome mining of Saccharopolyspora cebuensis PGLac3 from Nigerian medicinal plant.</title>
        <authorList>
            <person name="Ezeobiora C.E."/>
            <person name="Igbokwe N.H."/>
            <person name="Amin D.H."/>
            <person name="Mendie U.E."/>
        </authorList>
    </citation>
    <scope>NUCLEOTIDE SEQUENCE [LARGE SCALE GENOMIC DNA]</scope>
    <source>
        <strain evidence="2 3">PGLac3</strain>
    </source>
</reference>
<dbReference type="Proteomes" id="UP001564626">
    <property type="component" value="Unassembled WGS sequence"/>
</dbReference>
<keyword evidence="1" id="KW-1133">Transmembrane helix</keyword>
<protein>
    <submittedName>
        <fullName evidence="2">Uncharacterized protein</fullName>
    </submittedName>
</protein>
<evidence type="ECO:0000256" key="1">
    <source>
        <dbReference type="SAM" id="Phobius"/>
    </source>
</evidence>
<name>A0ABV4CNZ5_9PSEU</name>